<dbReference type="RefSeq" id="WP_093534777.1">
    <property type="nucleotide sequence ID" value="NZ_FOXU01000001.1"/>
</dbReference>
<dbReference type="AlphaFoldDB" id="A0A1I5VY10"/>
<evidence type="ECO:0000259" key="4">
    <source>
        <dbReference type="Pfam" id="PF07238"/>
    </source>
</evidence>
<protein>
    <submittedName>
        <fullName evidence="6">C-di-GMP-binding flagellar brake protein YcgR, contains PilZNR and PilZ domains</fullName>
    </submittedName>
</protein>
<keyword evidence="2" id="KW-0547">Nucleotide-binding</keyword>
<organism evidence="6 7">
    <name type="scientific">Psychrobacillus psychrotolerans</name>
    <dbReference type="NCBI Taxonomy" id="126156"/>
    <lineage>
        <taxon>Bacteria</taxon>
        <taxon>Bacillati</taxon>
        <taxon>Bacillota</taxon>
        <taxon>Bacilli</taxon>
        <taxon>Bacillales</taxon>
        <taxon>Bacillaceae</taxon>
        <taxon>Psychrobacillus</taxon>
    </lineage>
</organism>
<keyword evidence="6" id="KW-0966">Cell projection</keyword>
<keyword evidence="1" id="KW-0973">c-di-GMP</keyword>
<reference evidence="7" key="1">
    <citation type="submission" date="2016-10" db="EMBL/GenBank/DDBJ databases">
        <authorList>
            <person name="Varghese N."/>
            <person name="Submissions S."/>
        </authorList>
    </citation>
    <scope>NUCLEOTIDE SEQUENCE [LARGE SCALE GENOMIC DNA]</scope>
    <source>
        <strain evidence="7">DSM 11706</strain>
    </source>
</reference>
<evidence type="ECO:0000259" key="5">
    <source>
        <dbReference type="Pfam" id="PF12945"/>
    </source>
</evidence>
<dbReference type="OrthoDB" id="1951449at2"/>
<dbReference type="InterPro" id="IPR012349">
    <property type="entry name" value="Split_barrel_FMN-bd"/>
</dbReference>
<dbReference type="Gene3D" id="2.40.10.220">
    <property type="entry name" value="predicted glycosyltransferase like domains"/>
    <property type="match status" value="1"/>
</dbReference>
<evidence type="ECO:0000313" key="7">
    <source>
        <dbReference type="Proteomes" id="UP000198734"/>
    </source>
</evidence>
<dbReference type="EMBL" id="FOXU01000001">
    <property type="protein sequence ID" value="SFQ12217.1"/>
    <property type="molecule type" value="Genomic_DNA"/>
</dbReference>
<gene>
    <name evidence="6" type="ORF">SAMN05421670_1013</name>
</gene>
<evidence type="ECO:0000256" key="3">
    <source>
        <dbReference type="ARBA" id="ARBA00023143"/>
    </source>
</evidence>
<keyword evidence="6" id="KW-0969">Cilium</keyword>
<name>A0A1I5VY10_9BACI</name>
<dbReference type="Gene3D" id="2.30.110.10">
    <property type="entry name" value="Electron Transport, Fmn-binding Protein, Chain A"/>
    <property type="match status" value="1"/>
</dbReference>
<dbReference type="Pfam" id="PF12945">
    <property type="entry name" value="PilZNR"/>
    <property type="match status" value="1"/>
</dbReference>
<dbReference type="SUPFAM" id="SSF141371">
    <property type="entry name" value="PilZ domain-like"/>
    <property type="match status" value="1"/>
</dbReference>
<keyword evidence="6" id="KW-0282">Flagellum</keyword>
<feature type="domain" description="PilZ" evidence="4">
    <location>
        <begin position="99"/>
        <end position="204"/>
    </location>
</feature>
<dbReference type="GO" id="GO:0035438">
    <property type="term" value="F:cyclic-di-GMP binding"/>
    <property type="evidence" value="ECO:0007669"/>
    <property type="project" value="InterPro"/>
</dbReference>
<accession>A0A1I5VY10</accession>
<evidence type="ECO:0000256" key="2">
    <source>
        <dbReference type="ARBA" id="ARBA00022741"/>
    </source>
</evidence>
<proteinExistence type="predicted"/>
<feature type="domain" description="Type III secretion system flagellar brake protein YcgR PilZN" evidence="5">
    <location>
        <begin position="4"/>
        <end position="90"/>
    </location>
</feature>
<evidence type="ECO:0000313" key="6">
    <source>
        <dbReference type="EMBL" id="SFQ12217.1"/>
    </source>
</evidence>
<dbReference type="STRING" id="126156.SAMN05421670_1013"/>
<dbReference type="Pfam" id="PF07238">
    <property type="entry name" value="PilZ"/>
    <property type="match status" value="1"/>
</dbReference>
<dbReference type="InterPro" id="IPR009926">
    <property type="entry name" value="T3SS_YcgR_PilZN"/>
</dbReference>
<dbReference type="Proteomes" id="UP000198734">
    <property type="component" value="Unassembled WGS sequence"/>
</dbReference>
<dbReference type="InterPro" id="IPR009875">
    <property type="entry name" value="PilZ_domain"/>
</dbReference>
<sequence length="215" mass="24739">MKIKLGTQLILEPTFTDKTEKYQCKVVDLDDQFIYIDYPMDTLSNRTVFLMDGMQLRASFVEESKAVYAFQTEVLGKKSKQIPMIKLALPPDSEFLRIQRRDFVRVNTSIDISVQFEEERYQFVTDDVSAGGTAIILNTPVNFKAGDEVSLLIPLLFNNGDIKYVSTLAQVIRIWDKGSLTIASLHFTDTDDLDKQQIVRFCFERQLLIRKKTMS</sequence>
<keyword evidence="3" id="KW-0975">Bacterial flagellum</keyword>
<evidence type="ECO:0000256" key="1">
    <source>
        <dbReference type="ARBA" id="ARBA00022636"/>
    </source>
</evidence>
<keyword evidence="7" id="KW-1185">Reference proteome</keyword>